<feature type="active site" description="Proton acceptor" evidence="7">
    <location>
        <position position="68"/>
    </location>
</feature>
<keyword evidence="5" id="KW-0573">Peptidoglycan synthesis</keyword>
<reference evidence="11" key="1">
    <citation type="submission" date="2021-10" db="EMBL/GenBank/DDBJ databases">
        <title>Anaerobic single-cell dispensing facilitates the cultivation of human gut bacteria.</title>
        <authorList>
            <person name="Afrizal A."/>
        </authorList>
    </citation>
    <scope>NUCLEOTIDE SEQUENCE</scope>
    <source>
        <strain evidence="11">CLA-AA-H274</strain>
    </source>
</reference>
<dbReference type="GO" id="GO:0006508">
    <property type="term" value="P:proteolysis"/>
    <property type="evidence" value="ECO:0007669"/>
    <property type="project" value="InterPro"/>
</dbReference>
<dbReference type="InterPro" id="IPR001967">
    <property type="entry name" value="Peptidase_S11_N"/>
</dbReference>
<dbReference type="Proteomes" id="UP001198962">
    <property type="component" value="Unassembled WGS sequence"/>
</dbReference>
<comment type="similarity">
    <text evidence="1 9">Belongs to the peptidase S11 family.</text>
</comment>
<dbReference type="SUPFAM" id="SSF56601">
    <property type="entry name" value="beta-lactamase/transpeptidase-like"/>
    <property type="match status" value="1"/>
</dbReference>
<dbReference type="GO" id="GO:0008360">
    <property type="term" value="P:regulation of cell shape"/>
    <property type="evidence" value="ECO:0007669"/>
    <property type="project" value="UniProtKB-KW"/>
</dbReference>
<dbReference type="PANTHER" id="PTHR21581:SF33">
    <property type="entry name" value="D-ALANYL-D-ALANINE CARBOXYPEPTIDASE DACB"/>
    <property type="match status" value="1"/>
</dbReference>
<organism evidence="11 12">
    <name type="scientific">Brotaphodocola catenula</name>
    <dbReference type="NCBI Taxonomy" id="2885361"/>
    <lineage>
        <taxon>Bacteria</taxon>
        <taxon>Bacillati</taxon>
        <taxon>Bacillota</taxon>
        <taxon>Clostridia</taxon>
        <taxon>Lachnospirales</taxon>
        <taxon>Lachnospiraceae</taxon>
        <taxon>Brotaphodocola</taxon>
    </lineage>
</organism>
<dbReference type="Gene3D" id="3.40.710.10">
    <property type="entry name" value="DD-peptidase/beta-lactamase superfamily"/>
    <property type="match status" value="1"/>
</dbReference>
<dbReference type="EMBL" id="JAJEPU010000015">
    <property type="protein sequence ID" value="MCC2164546.1"/>
    <property type="molecule type" value="Genomic_DNA"/>
</dbReference>
<dbReference type="InterPro" id="IPR018044">
    <property type="entry name" value="Peptidase_S11"/>
</dbReference>
<dbReference type="Pfam" id="PF00768">
    <property type="entry name" value="Peptidase_S11"/>
    <property type="match status" value="1"/>
</dbReference>
<dbReference type="AlphaFoldDB" id="A0AAE3APN3"/>
<evidence type="ECO:0000256" key="2">
    <source>
        <dbReference type="ARBA" id="ARBA00022729"/>
    </source>
</evidence>
<evidence type="ECO:0000313" key="11">
    <source>
        <dbReference type="EMBL" id="MCC2164546.1"/>
    </source>
</evidence>
<evidence type="ECO:0000256" key="8">
    <source>
        <dbReference type="PIRSR" id="PIRSR618044-2"/>
    </source>
</evidence>
<gene>
    <name evidence="11" type="ORF">LKD32_06585</name>
</gene>
<keyword evidence="2" id="KW-0732">Signal</keyword>
<evidence type="ECO:0000256" key="3">
    <source>
        <dbReference type="ARBA" id="ARBA00022801"/>
    </source>
</evidence>
<evidence type="ECO:0000256" key="4">
    <source>
        <dbReference type="ARBA" id="ARBA00022960"/>
    </source>
</evidence>
<accession>A0AAE3APN3</accession>
<dbReference type="PANTHER" id="PTHR21581">
    <property type="entry name" value="D-ALANYL-D-ALANINE CARBOXYPEPTIDASE"/>
    <property type="match status" value="1"/>
</dbReference>
<dbReference type="InterPro" id="IPR012338">
    <property type="entry name" value="Beta-lactam/transpept-like"/>
</dbReference>
<evidence type="ECO:0000256" key="9">
    <source>
        <dbReference type="RuleBase" id="RU004016"/>
    </source>
</evidence>
<proteinExistence type="inferred from homology"/>
<evidence type="ECO:0000259" key="10">
    <source>
        <dbReference type="Pfam" id="PF00768"/>
    </source>
</evidence>
<evidence type="ECO:0000256" key="5">
    <source>
        <dbReference type="ARBA" id="ARBA00022984"/>
    </source>
</evidence>
<keyword evidence="4" id="KW-0133">Cell shape</keyword>
<keyword evidence="6" id="KW-0961">Cell wall biogenesis/degradation</keyword>
<keyword evidence="3 11" id="KW-0378">Hydrolase</keyword>
<dbReference type="GO" id="GO:0071555">
    <property type="term" value="P:cell wall organization"/>
    <property type="evidence" value="ECO:0007669"/>
    <property type="project" value="UniProtKB-KW"/>
</dbReference>
<evidence type="ECO:0000256" key="6">
    <source>
        <dbReference type="ARBA" id="ARBA00023316"/>
    </source>
</evidence>
<feature type="active site" description="Acyl-ester intermediate" evidence="7">
    <location>
        <position position="65"/>
    </location>
</feature>
<feature type="active site" evidence="7">
    <location>
        <position position="122"/>
    </location>
</feature>
<dbReference type="GO" id="GO:0009252">
    <property type="term" value="P:peptidoglycan biosynthetic process"/>
    <property type="evidence" value="ECO:0007669"/>
    <property type="project" value="UniProtKB-KW"/>
</dbReference>
<evidence type="ECO:0000256" key="1">
    <source>
        <dbReference type="ARBA" id="ARBA00007164"/>
    </source>
</evidence>
<protein>
    <submittedName>
        <fullName evidence="11">Serine hydrolase</fullName>
    </submittedName>
</protein>
<dbReference type="GO" id="GO:0009002">
    <property type="term" value="F:serine-type D-Ala-D-Ala carboxypeptidase activity"/>
    <property type="evidence" value="ECO:0007669"/>
    <property type="project" value="InterPro"/>
</dbReference>
<sequence length="287" mass="31176">MESFLEESSSSGERASAFASDLCVVTGSEPSSDSGVNAEAATLFSVKDKQVLFQKNPFERMNPASITKIMTALIALQDGDLQKEIIVGKETVITEAGASLCHINPGETLTLEQLLYGLMLPSGNDAASAIAVYEAGSVEAFADKMNETAWKLGATDTHFVNPHGLTDPEHYTTAYDLYLIFNECLKYPEFRKIIGTTEYTAEYKDANGVAKSQKWESSNQYLTGKRETPDGVTVLGGKTGTTQAAGYCLILGCEDDQNQDYISVVMKASNRPELYGNMTNIIQKIVK</sequence>
<name>A0AAE3APN3_9FIRM</name>
<keyword evidence="12" id="KW-1185">Reference proteome</keyword>
<evidence type="ECO:0000256" key="7">
    <source>
        <dbReference type="PIRSR" id="PIRSR618044-1"/>
    </source>
</evidence>
<dbReference type="PRINTS" id="PR00725">
    <property type="entry name" value="DADACBPTASE1"/>
</dbReference>
<comment type="caution">
    <text evidence="11">The sequence shown here is derived from an EMBL/GenBank/DDBJ whole genome shotgun (WGS) entry which is preliminary data.</text>
</comment>
<evidence type="ECO:0000313" key="12">
    <source>
        <dbReference type="Proteomes" id="UP001198962"/>
    </source>
</evidence>
<feature type="binding site" evidence="8">
    <location>
        <position position="238"/>
    </location>
    <ligand>
        <name>substrate</name>
    </ligand>
</feature>
<feature type="domain" description="Peptidase S11 D-alanyl-D-alanine carboxypeptidase A N-terminal" evidence="10">
    <location>
        <begin position="34"/>
        <end position="269"/>
    </location>
</feature>